<dbReference type="InterPro" id="IPR050109">
    <property type="entry name" value="HTH-type_TetR-like_transc_reg"/>
</dbReference>
<keyword evidence="2 4" id="KW-0238">DNA-binding</keyword>
<evidence type="ECO:0000313" key="8">
    <source>
        <dbReference type="Proteomes" id="UP000228945"/>
    </source>
</evidence>
<dbReference type="KEGG" id="cmb:CSW64_03350"/>
<dbReference type="Pfam" id="PF00440">
    <property type="entry name" value="TetR_N"/>
    <property type="match status" value="1"/>
</dbReference>
<gene>
    <name evidence="7" type="ORF">CSW64_03350</name>
</gene>
<dbReference type="OrthoDB" id="7189526at2"/>
<dbReference type="EMBL" id="CP024201">
    <property type="protein sequence ID" value="ATQ41514.1"/>
    <property type="molecule type" value="Genomic_DNA"/>
</dbReference>
<reference evidence="7 8" key="1">
    <citation type="submission" date="2017-10" db="EMBL/GenBank/DDBJ databases">
        <title>Genome sequence of Caulobacter mirabilis FWC38.</title>
        <authorList>
            <person name="Fiebig A."/>
            <person name="Crosson S."/>
        </authorList>
    </citation>
    <scope>NUCLEOTIDE SEQUENCE [LARGE SCALE GENOMIC DNA]</scope>
    <source>
        <strain evidence="7 8">FWC 38</strain>
    </source>
</reference>
<name>A0A2D2AU35_9CAUL</name>
<feature type="DNA-binding region" description="H-T-H motif" evidence="4">
    <location>
        <begin position="32"/>
        <end position="51"/>
    </location>
</feature>
<evidence type="ECO:0000256" key="4">
    <source>
        <dbReference type="PROSITE-ProRule" id="PRU00335"/>
    </source>
</evidence>
<dbReference type="PANTHER" id="PTHR30055">
    <property type="entry name" value="HTH-TYPE TRANSCRIPTIONAL REGULATOR RUTR"/>
    <property type="match status" value="1"/>
</dbReference>
<dbReference type="PANTHER" id="PTHR30055:SF234">
    <property type="entry name" value="HTH-TYPE TRANSCRIPTIONAL REGULATOR BETI"/>
    <property type="match status" value="1"/>
</dbReference>
<evidence type="ECO:0000259" key="6">
    <source>
        <dbReference type="PROSITE" id="PS50977"/>
    </source>
</evidence>
<keyword evidence="8" id="KW-1185">Reference proteome</keyword>
<dbReference type="GO" id="GO:0000976">
    <property type="term" value="F:transcription cis-regulatory region binding"/>
    <property type="evidence" value="ECO:0007669"/>
    <property type="project" value="TreeGrafter"/>
</dbReference>
<feature type="domain" description="HTH tetR-type" evidence="6">
    <location>
        <begin position="9"/>
        <end position="69"/>
    </location>
</feature>
<dbReference type="SUPFAM" id="SSF46689">
    <property type="entry name" value="Homeodomain-like"/>
    <property type="match status" value="2"/>
</dbReference>
<sequence length="429" mass="46346">MSEAETTNAAPADRILEAARDRLATGGFRDLTFRPLAEASGATVAALTYHFGSKRALIERLVAAEREADAARHAAFAARFADLPRLEPAAIAALLEAYLDEAAGSARTTSLIWCELLLAAVNDVEVRDLAAPWIAARRAFWRALFEGRAETPKAWAEAAMGYVTDETAHSLVQSDDPDYRLLRRMTLERLASRGVNLGLSDPTFFETMVRRLDPAVALPTPSAQEPYAGRALAIALAAGELIVARGADGVTHRAVGEQADTPASSVAYHFRTRLDLLRAGLTVIYRVAQGRLAPRPDPAEMEAFVVRGTVSIALAAAREPDLRPFAVDLRRLRGENLRWRASERLNIEVDLCAAQTASVARMGAILLAGAAGEPPPGRRHRGLDPRPGELNNRSVGRHFRRKTVAKISHNCFPETLAGPLEGAGPSHRG</sequence>
<keyword evidence="1" id="KW-0805">Transcription regulation</keyword>
<dbReference type="Gene3D" id="1.10.357.10">
    <property type="entry name" value="Tetracycline Repressor, domain 2"/>
    <property type="match status" value="2"/>
</dbReference>
<accession>A0A2D2AU35</accession>
<evidence type="ECO:0000256" key="2">
    <source>
        <dbReference type="ARBA" id="ARBA00023125"/>
    </source>
</evidence>
<evidence type="ECO:0000256" key="1">
    <source>
        <dbReference type="ARBA" id="ARBA00023015"/>
    </source>
</evidence>
<dbReference type="RefSeq" id="WP_099620770.1">
    <property type="nucleotide sequence ID" value="NZ_CP024201.1"/>
</dbReference>
<dbReference type="Proteomes" id="UP000228945">
    <property type="component" value="Chromosome"/>
</dbReference>
<dbReference type="PROSITE" id="PS50977">
    <property type="entry name" value="HTH_TETR_2"/>
    <property type="match status" value="1"/>
</dbReference>
<dbReference type="AlphaFoldDB" id="A0A2D2AU35"/>
<evidence type="ECO:0000313" key="7">
    <source>
        <dbReference type="EMBL" id="ATQ41514.1"/>
    </source>
</evidence>
<evidence type="ECO:0000256" key="3">
    <source>
        <dbReference type="ARBA" id="ARBA00023163"/>
    </source>
</evidence>
<organism evidence="7 8">
    <name type="scientific">Caulobacter mirabilis</name>
    <dbReference type="NCBI Taxonomy" id="69666"/>
    <lineage>
        <taxon>Bacteria</taxon>
        <taxon>Pseudomonadati</taxon>
        <taxon>Pseudomonadota</taxon>
        <taxon>Alphaproteobacteria</taxon>
        <taxon>Caulobacterales</taxon>
        <taxon>Caulobacteraceae</taxon>
        <taxon>Caulobacter</taxon>
    </lineage>
</organism>
<keyword evidence="3" id="KW-0804">Transcription</keyword>
<dbReference type="InterPro" id="IPR009057">
    <property type="entry name" value="Homeodomain-like_sf"/>
</dbReference>
<dbReference type="InterPro" id="IPR001647">
    <property type="entry name" value="HTH_TetR"/>
</dbReference>
<dbReference type="GO" id="GO:0003700">
    <property type="term" value="F:DNA-binding transcription factor activity"/>
    <property type="evidence" value="ECO:0007669"/>
    <property type="project" value="TreeGrafter"/>
</dbReference>
<dbReference type="PRINTS" id="PR00455">
    <property type="entry name" value="HTHTETR"/>
</dbReference>
<feature type="region of interest" description="Disordered" evidence="5">
    <location>
        <begin position="370"/>
        <end position="393"/>
    </location>
</feature>
<protein>
    <recommendedName>
        <fullName evidence="6">HTH tetR-type domain-containing protein</fullName>
    </recommendedName>
</protein>
<evidence type="ECO:0000256" key="5">
    <source>
        <dbReference type="SAM" id="MobiDB-lite"/>
    </source>
</evidence>
<proteinExistence type="predicted"/>